<evidence type="ECO:0000313" key="7">
    <source>
        <dbReference type="Proteomes" id="UP000289952"/>
    </source>
</evidence>
<evidence type="ECO:0000256" key="2">
    <source>
        <dbReference type="ARBA" id="ARBA00022747"/>
    </source>
</evidence>
<dbReference type="OrthoDB" id="400879at2"/>
<dbReference type="PANTHER" id="PTHR30408">
    <property type="entry name" value="TYPE-1 RESTRICTION ENZYME ECOKI SPECIFICITY PROTEIN"/>
    <property type="match status" value="1"/>
</dbReference>
<evidence type="ECO:0000256" key="3">
    <source>
        <dbReference type="ARBA" id="ARBA00023125"/>
    </source>
</evidence>
<sequence length="160" mass="17838">MRTYKIKEIAQIINGSTPSTKNKAYWNGNIVWITPSDLSSFNGKYIYTSNKLITKEGYDSCSTTLVPKGTVLLSSKASIGYLAIAGVELCTSQGFKSLVCNPALINNEYMYYWLSTKIKFFNSISSGAVMKELTTDILENINIELPNFNTQQHIVNIRGI</sequence>
<keyword evidence="7" id="KW-1185">Reference proteome</keyword>
<dbReference type="AlphaFoldDB" id="A0A449AH12"/>
<dbReference type="PANTHER" id="PTHR30408:SF12">
    <property type="entry name" value="TYPE I RESTRICTION ENZYME MJAVIII SPECIFICITY SUBUNIT"/>
    <property type="match status" value="1"/>
</dbReference>
<dbReference type="SUPFAM" id="SSF116734">
    <property type="entry name" value="DNA methylase specificity domain"/>
    <property type="match status" value="1"/>
</dbReference>
<evidence type="ECO:0000313" key="6">
    <source>
        <dbReference type="EMBL" id="VEU64253.1"/>
    </source>
</evidence>
<dbReference type="REBASE" id="298526">
    <property type="entry name" value="S2.Mbo10118ORF356P"/>
</dbReference>
<name>A0A449AH12_9BACT</name>
<dbReference type="GO" id="GO:0003677">
    <property type="term" value="F:DNA binding"/>
    <property type="evidence" value="ECO:0007669"/>
    <property type="project" value="UniProtKB-KW"/>
</dbReference>
<evidence type="ECO:0000256" key="1">
    <source>
        <dbReference type="ARBA" id="ARBA00010923"/>
    </source>
</evidence>
<dbReference type="GO" id="GO:0009307">
    <property type="term" value="P:DNA restriction-modification system"/>
    <property type="evidence" value="ECO:0007669"/>
    <property type="project" value="UniProtKB-KW"/>
</dbReference>
<dbReference type="Pfam" id="PF01420">
    <property type="entry name" value="Methylase_S"/>
    <property type="match status" value="1"/>
</dbReference>
<dbReference type="REBASE" id="298539">
    <property type="entry name" value="S6.Mbo10118ORF777P"/>
</dbReference>
<dbReference type="InterPro" id="IPR052021">
    <property type="entry name" value="Type-I_RS_S_subunit"/>
</dbReference>
<dbReference type="RefSeq" id="WP_129621430.1">
    <property type="nucleotide sequence ID" value="NZ_LR214972.1"/>
</dbReference>
<dbReference type="Proteomes" id="UP000289952">
    <property type="component" value="Chromosome"/>
</dbReference>
<dbReference type="Proteomes" id="UP000289952">
    <property type="component" value="Plasmid 2"/>
</dbReference>
<dbReference type="Gene3D" id="3.90.220.20">
    <property type="entry name" value="DNA methylase specificity domains"/>
    <property type="match status" value="1"/>
</dbReference>
<geneLocation type="plasmid" evidence="6 7">
    <name>2</name>
</geneLocation>
<dbReference type="InterPro" id="IPR000055">
    <property type="entry name" value="Restrct_endonuc_typeI_TRD"/>
</dbReference>
<gene>
    <name evidence="5" type="ORF">NCTC10118_00358</name>
    <name evidence="6" type="ORF">NCTC10118_00775</name>
</gene>
<feature type="domain" description="Type I restriction modification DNA specificity" evidence="4">
    <location>
        <begin position="3"/>
        <end position="157"/>
    </location>
</feature>
<protein>
    <submittedName>
        <fullName evidence="6">EcoKI restriction-modification system protein HsdS</fullName>
    </submittedName>
</protein>
<accession>A0A449AH12</accession>
<evidence type="ECO:0000313" key="5">
    <source>
        <dbReference type="EMBL" id="VEU63224.1"/>
    </source>
</evidence>
<keyword evidence="6" id="KW-0614">Plasmid</keyword>
<evidence type="ECO:0000259" key="4">
    <source>
        <dbReference type="Pfam" id="PF01420"/>
    </source>
</evidence>
<dbReference type="EMBL" id="LR214972">
    <property type="protein sequence ID" value="VEU63224.1"/>
    <property type="molecule type" value="Genomic_DNA"/>
</dbReference>
<dbReference type="EMBL" id="LR214973">
    <property type="protein sequence ID" value="VEU64253.1"/>
    <property type="molecule type" value="Genomic_DNA"/>
</dbReference>
<dbReference type="InterPro" id="IPR044946">
    <property type="entry name" value="Restrct_endonuc_typeI_TRD_sf"/>
</dbReference>
<proteinExistence type="inferred from homology"/>
<reference evidence="6 7" key="1">
    <citation type="submission" date="2019-01" db="EMBL/GenBank/DDBJ databases">
        <authorList>
            <consortium name="Pathogen Informatics"/>
        </authorList>
    </citation>
    <scope>NUCLEOTIDE SEQUENCE [LARGE SCALE GENOMIC DNA]</scope>
    <source>
        <strain evidence="6 7">NCTC10118</strain>
        <plasmid evidence="7">2</plasmid>
    </source>
</reference>
<comment type="similarity">
    <text evidence="1">Belongs to the type-I restriction system S methylase family.</text>
</comment>
<keyword evidence="2" id="KW-0680">Restriction system</keyword>
<keyword evidence="3" id="KW-0238">DNA-binding</keyword>
<organism evidence="6 7">
    <name type="scientific">Mycoplasmopsis bovirhinis</name>
    <dbReference type="NCBI Taxonomy" id="29553"/>
    <lineage>
        <taxon>Bacteria</taxon>
        <taxon>Bacillati</taxon>
        <taxon>Mycoplasmatota</taxon>
        <taxon>Mycoplasmoidales</taxon>
        <taxon>Metamycoplasmataceae</taxon>
        <taxon>Mycoplasmopsis</taxon>
    </lineage>
</organism>